<proteinExistence type="inferred from homology"/>
<evidence type="ECO:0000256" key="1">
    <source>
        <dbReference type="ARBA" id="ARBA00006547"/>
    </source>
</evidence>
<organism evidence="2 3">
    <name type="scientific">Colletotrichum tabaci</name>
    <dbReference type="NCBI Taxonomy" id="1209068"/>
    <lineage>
        <taxon>Eukaryota</taxon>
        <taxon>Fungi</taxon>
        <taxon>Dikarya</taxon>
        <taxon>Ascomycota</taxon>
        <taxon>Pezizomycotina</taxon>
        <taxon>Sordariomycetes</taxon>
        <taxon>Hypocreomycetidae</taxon>
        <taxon>Glomerellales</taxon>
        <taxon>Glomerellaceae</taxon>
        <taxon>Colletotrichum</taxon>
        <taxon>Colletotrichum destructivum species complex</taxon>
    </lineage>
</organism>
<dbReference type="InterPro" id="IPR053710">
    <property type="entry name" value="Arylamine_NAT_domain_sf"/>
</dbReference>
<dbReference type="Proteomes" id="UP001327957">
    <property type="component" value="Unassembled WGS sequence"/>
</dbReference>
<dbReference type="InterPro" id="IPR038765">
    <property type="entry name" value="Papain-like_cys_pep_sf"/>
</dbReference>
<evidence type="ECO:0000313" key="3">
    <source>
        <dbReference type="Proteomes" id="UP001327957"/>
    </source>
</evidence>
<dbReference type="EMBL" id="JASAOK010000049">
    <property type="protein sequence ID" value="KAK6208620.1"/>
    <property type="molecule type" value="Genomic_DNA"/>
</dbReference>
<sequence length="352" mass="40068">MSGTLPPAAYDTSHITQFEKYVQLPEKYLHDNQPAHTLAYLTALHVHTISTIPYENLSLHYSETRVVDLDPQRLFQKLVTDGRGRGGYCMEVSIFFNHILRALGFQAYMTGVRIRLRKDGVPSGDHIGWTHMVSIVALPDGSQYMIDVAFGGDGATKPIPLLHGQAVQNLGPQEVRLVRDHIANQIHRTEASKLWIYQYRNGPEREWNSFYAFSEFEFLQPDFKVMNWYTSTSPDSFQRFTPLVVKFLRGKKDVDAGNPDSDEEIVGKRMLAVATVKENLGGRTRIVQECKTEEERRTVTAISLAPEAEELSFGRGFPPDYRQLPDCFQFRQEPRELVCRTSLAADWPPSMA</sequence>
<gene>
    <name evidence="2" type="ORF">QIS74_12138</name>
</gene>
<dbReference type="AlphaFoldDB" id="A0AAV9SW37"/>
<dbReference type="GO" id="GO:0016407">
    <property type="term" value="F:acetyltransferase activity"/>
    <property type="evidence" value="ECO:0007669"/>
    <property type="project" value="InterPro"/>
</dbReference>
<name>A0AAV9SW37_9PEZI</name>
<dbReference type="PANTHER" id="PTHR11786:SF0">
    <property type="entry name" value="ARYLAMINE N-ACETYLTRANSFERASE 4-RELATED"/>
    <property type="match status" value="1"/>
</dbReference>
<dbReference type="InterPro" id="IPR001447">
    <property type="entry name" value="Arylamine_N-AcTrfase"/>
</dbReference>
<protein>
    <submittedName>
        <fullName evidence="2">Arylamine N-acetyltransferase</fullName>
    </submittedName>
</protein>
<comment type="similarity">
    <text evidence="1">Belongs to the arylamine N-acetyltransferase family.</text>
</comment>
<dbReference type="PANTHER" id="PTHR11786">
    <property type="entry name" value="N-HYDROXYARYLAMINE O-ACETYLTRANSFERASE"/>
    <property type="match status" value="1"/>
</dbReference>
<reference evidence="2 3" key="1">
    <citation type="submission" date="2023-04" db="EMBL/GenBank/DDBJ databases">
        <title>Colletotrichum tabacum stain YC1 causing leaf anthracnose on Nicotiana tabacum(L.) cv.</title>
        <authorList>
            <person name="Ji Z."/>
            <person name="Wang M."/>
            <person name="Zhang J."/>
            <person name="Wang N."/>
            <person name="Zhou Z."/>
        </authorList>
    </citation>
    <scope>NUCLEOTIDE SEQUENCE [LARGE SCALE GENOMIC DNA]</scope>
    <source>
        <strain evidence="2 3">YC1</strain>
    </source>
</reference>
<keyword evidence="3" id="KW-1185">Reference proteome</keyword>
<evidence type="ECO:0000313" key="2">
    <source>
        <dbReference type="EMBL" id="KAK6208620.1"/>
    </source>
</evidence>
<dbReference type="Pfam" id="PF00797">
    <property type="entry name" value="Acetyltransf_2"/>
    <property type="match status" value="1"/>
</dbReference>
<comment type="caution">
    <text evidence="2">The sequence shown here is derived from an EMBL/GenBank/DDBJ whole genome shotgun (WGS) entry which is preliminary data.</text>
</comment>
<dbReference type="Gene3D" id="3.30.2140.20">
    <property type="match status" value="1"/>
</dbReference>
<dbReference type="SUPFAM" id="SSF54001">
    <property type="entry name" value="Cysteine proteinases"/>
    <property type="match status" value="1"/>
</dbReference>
<accession>A0AAV9SW37</accession>